<dbReference type="Gene3D" id="2.10.260.10">
    <property type="match status" value="1"/>
</dbReference>
<dbReference type="InterPro" id="IPR052731">
    <property type="entry name" value="B_subtilis_Trans_State_Reg"/>
</dbReference>
<evidence type="ECO:0000313" key="4">
    <source>
        <dbReference type="EMBL" id="MFC5402356.1"/>
    </source>
</evidence>
<dbReference type="PANTHER" id="PTHR36432:SF1">
    <property type="entry name" value="STAGE V SPORULATION PROTEIN T"/>
    <property type="match status" value="1"/>
</dbReference>
<protein>
    <submittedName>
        <fullName evidence="4">AbrB/MazE/SpoVT family DNA-binding domain-containing protein</fullName>
    </submittedName>
</protein>
<comment type="caution">
    <text evidence="4">The sequence shown here is derived from an EMBL/GenBank/DDBJ whole genome shotgun (WGS) entry which is preliminary data.</text>
</comment>
<keyword evidence="5" id="KW-1185">Reference proteome</keyword>
<dbReference type="InterPro" id="IPR037914">
    <property type="entry name" value="SpoVT-AbrB_sf"/>
</dbReference>
<dbReference type="EMBL" id="JBHSMI010000012">
    <property type="protein sequence ID" value="MFC5402356.1"/>
    <property type="molecule type" value="Genomic_DNA"/>
</dbReference>
<name>A0ABW0HMB5_9BACL</name>
<reference evidence="5" key="1">
    <citation type="journal article" date="2019" name="Int. J. Syst. Evol. Microbiol.">
        <title>The Global Catalogue of Microorganisms (GCM) 10K type strain sequencing project: providing services to taxonomists for standard genome sequencing and annotation.</title>
        <authorList>
            <consortium name="The Broad Institute Genomics Platform"/>
            <consortium name="The Broad Institute Genome Sequencing Center for Infectious Disease"/>
            <person name="Wu L."/>
            <person name="Ma J."/>
        </authorList>
    </citation>
    <scope>NUCLEOTIDE SEQUENCE [LARGE SCALE GENOMIC DNA]</scope>
    <source>
        <strain evidence="5">CGMCC 1.18575</strain>
    </source>
</reference>
<gene>
    <name evidence="4" type="ORF">ACFPOF_06365</name>
</gene>
<dbReference type="InterPro" id="IPR007159">
    <property type="entry name" value="SpoVT-AbrB_dom"/>
</dbReference>
<organism evidence="4 5">
    <name type="scientific">Cohnella soli</name>
    <dbReference type="NCBI Taxonomy" id="425005"/>
    <lineage>
        <taxon>Bacteria</taxon>
        <taxon>Bacillati</taxon>
        <taxon>Bacillota</taxon>
        <taxon>Bacilli</taxon>
        <taxon>Bacillales</taxon>
        <taxon>Paenibacillaceae</taxon>
        <taxon>Cohnella</taxon>
    </lineage>
</organism>
<keyword evidence="1 4" id="KW-0238">DNA-binding</keyword>
<evidence type="ECO:0000256" key="1">
    <source>
        <dbReference type="PROSITE-ProRule" id="PRU01076"/>
    </source>
</evidence>
<feature type="compositionally biased region" description="Basic and acidic residues" evidence="2">
    <location>
        <begin position="79"/>
        <end position="88"/>
    </location>
</feature>
<sequence length="150" mass="16952">MQNTGIVRKVDELGRIVFPIELRRVLGIGVGDPLEIYVDEKYIMLKTYRGFSCLFCSDAGSSLVNFKGRLICNSCLDELRPPAPERPETIQSGDGSAPRKRREKQSAMLERLQQLMVQHPNAKQRALGEMLGVTTGRVSQLYKELKERTI</sequence>
<dbReference type="SUPFAM" id="SSF89447">
    <property type="entry name" value="AbrB/MazE/MraZ-like"/>
    <property type="match status" value="1"/>
</dbReference>
<evidence type="ECO:0000259" key="3">
    <source>
        <dbReference type="PROSITE" id="PS51740"/>
    </source>
</evidence>
<evidence type="ECO:0000313" key="5">
    <source>
        <dbReference type="Proteomes" id="UP001596113"/>
    </source>
</evidence>
<evidence type="ECO:0000256" key="2">
    <source>
        <dbReference type="SAM" id="MobiDB-lite"/>
    </source>
</evidence>
<dbReference type="Pfam" id="PF04014">
    <property type="entry name" value="MazE_antitoxin"/>
    <property type="match status" value="1"/>
</dbReference>
<dbReference type="GO" id="GO:0003677">
    <property type="term" value="F:DNA binding"/>
    <property type="evidence" value="ECO:0007669"/>
    <property type="project" value="UniProtKB-KW"/>
</dbReference>
<accession>A0ABW0HMB5</accession>
<proteinExistence type="predicted"/>
<dbReference type="PANTHER" id="PTHR36432">
    <property type="match status" value="1"/>
</dbReference>
<dbReference type="PROSITE" id="PS51740">
    <property type="entry name" value="SPOVT_ABRB"/>
    <property type="match status" value="1"/>
</dbReference>
<dbReference type="Proteomes" id="UP001596113">
    <property type="component" value="Unassembled WGS sequence"/>
</dbReference>
<dbReference type="RefSeq" id="WP_378130729.1">
    <property type="nucleotide sequence ID" value="NZ_JBHSMI010000012.1"/>
</dbReference>
<feature type="domain" description="SpoVT-AbrB" evidence="3">
    <location>
        <begin position="5"/>
        <end position="50"/>
    </location>
</feature>
<dbReference type="SMART" id="SM00966">
    <property type="entry name" value="SpoVT_AbrB"/>
    <property type="match status" value="1"/>
</dbReference>
<feature type="region of interest" description="Disordered" evidence="2">
    <location>
        <begin position="79"/>
        <end position="104"/>
    </location>
</feature>